<feature type="transmembrane region" description="Helical" evidence="2">
    <location>
        <begin position="69"/>
        <end position="90"/>
    </location>
</feature>
<keyword evidence="2" id="KW-0472">Membrane</keyword>
<protein>
    <submittedName>
        <fullName evidence="3">Uncharacterized protein</fullName>
    </submittedName>
</protein>
<comment type="caution">
    <text evidence="3">The sequence shown here is derived from an EMBL/GenBank/DDBJ whole genome shotgun (WGS) entry which is preliminary data.</text>
</comment>
<dbReference type="Proteomes" id="UP000245119">
    <property type="component" value="Linkage Group LG14"/>
</dbReference>
<name>A0A2T7NCE2_POMCA</name>
<feature type="region of interest" description="Disordered" evidence="1">
    <location>
        <begin position="21"/>
        <end position="60"/>
    </location>
</feature>
<organism evidence="3 4">
    <name type="scientific">Pomacea canaliculata</name>
    <name type="common">Golden apple snail</name>
    <dbReference type="NCBI Taxonomy" id="400727"/>
    <lineage>
        <taxon>Eukaryota</taxon>
        <taxon>Metazoa</taxon>
        <taxon>Spiralia</taxon>
        <taxon>Lophotrochozoa</taxon>
        <taxon>Mollusca</taxon>
        <taxon>Gastropoda</taxon>
        <taxon>Caenogastropoda</taxon>
        <taxon>Architaenioglossa</taxon>
        <taxon>Ampullarioidea</taxon>
        <taxon>Ampullariidae</taxon>
        <taxon>Pomacea</taxon>
    </lineage>
</organism>
<accession>A0A2T7NCE2</accession>
<evidence type="ECO:0000256" key="2">
    <source>
        <dbReference type="SAM" id="Phobius"/>
    </source>
</evidence>
<evidence type="ECO:0000313" key="3">
    <source>
        <dbReference type="EMBL" id="PVD18825.1"/>
    </source>
</evidence>
<proteinExistence type="predicted"/>
<feature type="compositionally biased region" description="Basic and acidic residues" evidence="1">
    <location>
        <begin position="29"/>
        <end position="40"/>
    </location>
</feature>
<sequence length="114" mass="12036">MAVAAWWSGVTGETKYLRLPNSPAPVATKRSDTRVGRDQEVGSVGSSEHPGSEVTSEVPPIQSHPSLPFALALGVLSASSHLPVVLLRILGIITEKRKKGVVGRGSGQLQCKQK</sequence>
<dbReference type="AlphaFoldDB" id="A0A2T7NCE2"/>
<gene>
    <name evidence="3" type="ORF">C0Q70_21378</name>
</gene>
<keyword evidence="2" id="KW-1133">Transmembrane helix</keyword>
<evidence type="ECO:0000256" key="1">
    <source>
        <dbReference type="SAM" id="MobiDB-lite"/>
    </source>
</evidence>
<keyword evidence="4" id="KW-1185">Reference proteome</keyword>
<reference evidence="3 4" key="1">
    <citation type="submission" date="2018-04" db="EMBL/GenBank/DDBJ databases">
        <title>The genome of golden apple snail Pomacea canaliculata provides insight into stress tolerance and invasive adaptation.</title>
        <authorList>
            <person name="Liu C."/>
            <person name="Liu B."/>
            <person name="Ren Y."/>
            <person name="Zhang Y."/>
            <person name="Wang H."/>
            <person name="Li S."/>
            <person name="Jiang F."/>
            <person name="Yin L."/>
            <person name="Zhang G."/>
            <person name="Qian W."/>
            <person name="Fan W."/>
        </authorList>
    </citation>
    <scope>NUCLEOTIDE SEQUENCE [LARGE SCALE GENOMIC DNA]</scope>
    <source>
        <strain evidence="3">SZHN2017</strain>
        <tissue evidence="3">Muscle</tissue>
    </source>
</reference>
<dbReference type="EMBL" id="PZQS01000014">
    <property type="protein sequence ID" value="PVD18825.1"/>
    <property type="molecule type" value="Genomic_DNA"/>
</dbReference>
<keyword evidence="2" id="KW-0812">Transmembrane</keyword>
<evidence type="ECO:0000313" key="4">
    <source>
        <dbReference type="Proteomes" id="UP000245119"/>
    </source>
</evidence>